<sequence length="662" mass="73738">MLGKLTLDAVPYHEPIVMITLAVIALGGLAVVAALTYFKKWGYLWKEWFTSVDHKKIGVMYIIVALVMLVRGFADAIMMRTHLAMAHGDNQGYLPPEHYDQIFTAHGIIMLIFVAMPLVTGLMNIVVPLQIGARDVAFPYLNSLSFWLFVGGAVLINLSLGLGEFAKTGWVAYPPLSGIEYSPGVGMDYYIWSMQLSGLGTTLTAVNFIATIMKMRAPGMSLMKMPIFTWTILITCVLIAGAFPPLTAALAMLTLDRYLDFHFFTNELGGNPMMYVNLFWIWGHPEVYILILPAFGVFSEVVATFSRKKLFGYTSMVWATAAIGVLSFVVWLHHFFTMGSGANVNAFFGIMTSIIAIPTGVKIFTWLFTIYRGRYELNSMTWMVLGFLVTFSIGGMTGVLLAVPAADFVLHNSLFLIAHFHNVIIGGAVFGYLVGITYWFPKAFGFKLIDRFGRYSFWCWLIGFYFAFMPMYVLGFMGMTRRLNHFDNPDWTPWVQVAVVGAVLIGIGIVFTVVQILASIVKRNENRDVTGDPWDGRTLEWSTSSPPPFYNFAVIPTADKIDAFHEAKKAGVALAPVPEHYEPIHMPKNTGNGLIVALFCSAMGFALIWHIWWLAIVGLAGAVISFIVRSYDDDIDYYVQPDEIARIELAHQQAKANAVVKA</sequence>
<evidence type="ECO:0000256" key="26">
    <source>
        <dbReference type="SAM" id="Phobius"/>
    </source>
</evidence>
<keyword evidence="7 25" id="KW-0813">Transport</keyword>
<evidence type="ECO:0000256" key="8">
    <source>
        <dbReference type="ARBA" id="ARBA00022475"/>
    </source>
</evidence>
<feature type="domain" description="Cytochrome oxidase subunit I profile" evidence="27">
    <location>
        <begin position="39"/>
        <end position="559"/>
    </location>
</feature>
<comment type="cofactor">
    <cofactor evidence="1">
        <name>heme b</name>
        <dbReference type="ChEBI" id="CHEBI:60344"/>
    </cofactor>
</comment>
<dbReference type="GO" id="GO:0009486">
    <property type="term" value="F:cytochrome bo3 ubiquinol oxidase activity"/>
    <property type="evidence" value="ECO:0007669"/>
    <property type="project" value="UniProtKB-EC"/>
</dbReference>
<dbReference type="RefSeq" id="WP_131183760.1">
    <property type="nucleotide sequence ID" value="NZ_QJUO01000006.1"/>
</dbReference>
<feature type="transmembrane region" description="Helical" evidence="26">
    <location>
        <begin position="230"/>
        <end position="255"/>
    </location>
</feature>
<dbReference type="PANTHER" id="PTHR10422:SF35">
    <property type="entry name" value="CYTOCHROME BO(3) UBIQUINOL OXIDASE SUBUNIT 1"/>
    <property type="match status" value="1"/>
</dbReference>
<comment type="similarity">
    <text evidence="4 25">Belongs to the heme-copper respiratory oxidase family.</text>
</comment>
<dbReference type="Gene3D" id="1.20.210.10">
    <property type="entry name" value="Cytochrome c oxidase-like, subunit I domain"/>
    <property type="match status" value="1"/>
</dbReference>
<dbReference type="PROSITE" id="PS00077">
    <property type="entry name" value="COX1_CUB"/>
    <property type="match status" value="1"/>
</dbReference>
<evidence type="ECO:0000256" key="18">
    <source>
        <dbReference type="ARBA" id="ARBA00030075"/>
    </source>
</evidence>
<protein>
    <recommendedName>
        <fullName evidence="6">Cytochrome bo(3) ubiquinol oxidase subunit 1</fullName>
        <ecNumber evidence="5">7.1.1.3</ecNumber>
    </recommendedName>
    <alternativeName>
        <fullName evidence="20">Cytochrome o ubiquinol oxidase subunit 1</fullName>
    </alternativeName>
    <alternativeName>
        <fullName evidence="18">Oxidase bo(3) subunit 1</fullName>
    </alternativeName>
    <alternativeName>
        <fullName evidence="21">Ubiquinol oxidase polypeptide I</fullName>
    </alternativeName>
    <alternativeName>
        <fullName evidence="19">Ubiquinol oxidase subunit 1</fullName>
    </alternativeName>
</protein>
<dbReference type="GO" id="GO:0020037">
    <property type="term" value="F:heme binding"/>
    <property type="evidence" value="ECO:0007669"/>
    <property type="project" value="InterPro"/>
</dbReference>
<keyword evidence="14 26" id="KW-1133">Transmembrane helix</keyword>
<accession>A0A4Q9RBV5</accession>
<keyword evidence="10 25" id="KW-0679">Respiratory chain</keyword>
<evidence type="ECO:0000256" key="16">
    <source>
        <dbReference type="ARBA" id="ARBA00023008"/>
    </source>
</evidence>
<evidence type="ECO:0000256" key="4">
    <source>
        <dbReference type="ARBA" id="ARBA00009578"/>
    </source>
</evidence>
<evidence type="ECO:0000256" key="7">
    <source>
        <dbReference type="ARBA" id="ARBA00022448"/>
    </source>
</evidence>
<feature type="transmembrane region" description="Helical" evidence="26">
    <location>
        <begin position="59"/>
        <end position="83"/>
    </location>
</feature>
<keyword evidence="29" id="KW-1185">Reference proteome</keyword>
<dbReference type="SUPFAM" id="SSF81442">
    <property type="entry name" value="Cytochrome c oxidase subunit I-like"/>
    <property type="match status" value="1"/>
</dbReference>
<gene>
    <name evidence="28" type="primary">cyoB</name>
    <name evidence="28" type="ORF">DNJ96_04735</name>
</gene>
<dbReference type="EMBL" id="QJUP01000004">
    <property type="protein sequence ID" value="TBU98548.1"/>
    <property type="molecule type" value="Genomic_DNA"/>
</dbReference>
<dbReference type="OrthoDB" id="9803294at2"/>
<keyword evidence="13 25" id="KW-0249">Electron transport</keyword>
<comment type="subcellular location">
    <subcellularLocation>
        <location evidence="3">Cell membrane</location>
        <topology evidence="3">Multi-pass membrane protein</topology>
    </subcellularLocation>
</comment>
<evidence type="ECO:0000313" key="29">
    <source>
        <dbReference type="Proteomes" id="UP000292639"/>
    </source>
</evidence>
<dbReference type="PRINTS" id="PR01165">
    <property type="entry name" value="CYCOXIDASEI"/>
</dbReference>
<evidence type="ECO:0000256" key="9">
    <source>
        <dbReference type="ARBA" id="ARBA00022617"/>
    </source>
</evidence>
<dbReference type="InterPro" id="IPR023616">
    <property type="entry name" value="Cyt_c_oxase-like_su1_dom"/>
</dbReference>
<feature type="transmembrane region" description="Helical" evidence="26">
    <location>
        <begin position="139"/>
        <end position="160"/>
    </location>
</feature>
<dbReference type="NCBIfam" id="TIGR02843">
    <property type="entry name" value="CyoB"/>
    <property type="match status" value="1"/>
</dbReference>
<keyword evidence="15" id="KW-0408">Iron</keyword>
<feature type="transmembrane region" description="Helical" evidence="26">
    <location>
        <begin position="382"/>
        <end position="403"/>
    </location>
</feature>
<keyword evidence="16" id="KW-0186">Copper</keyword>
<evidence type="ECO:0000256" key="12">
    <source>
        <dbReference type="ARBA" id="ARBA00022723"/>
    </source>
</evidence>
<dbReference type="InterPro" id="IPR000883">
    <property type="entry name" value="Cyt_C_Oxase_1"/>
</dbReference>
<feature type="transmembrane region" description="Helical" evidence="26">
    <location>
        <begin position="595"/>
        <end position="628"/>
    </location>
</feature>
<dbReference type="Proteomes" id="UP000292639">
    <property type="component" value="Unassembled WGS sequence"/>
</dbReference>
<comment type="cofactor">
    <cofactor evidence="22">
        <name>Fe(II)-heme o</name>
        <dbReference type="ChEBI" id="CHEBI:60530"/>
    </cofactor>
</comment>
<dbReference type="InterPro" id="IPR014207">
    <property type="entry name" value="Cyt_c_ubiqinol_oxidase_su1"/>
</dbReference>
<dbReference type="CDD" id="cd01662">
    <property type="entry name" value="Ubiquinol_Oxidase_I"/>
    <property type="match status" value="1"/>
</dbReference>
<keyword evidence="11 25" id="KW-0812">Transmembrane</keyword>
<evidence type="ECO:0000256" key="13">
    <source>
        <dbReference type="ARBA" id="ARBA00022982"/>
    </source>
</evidence>
<evidence type="ECO:0000259" key="27">
    <source>
        <dbReference type="PROSITE" id="PS50855"/>
    </source>
</evidence>
<dbReference type="GO" id="GO:0022904">
    <property type="term" value="P:respiratory electron transport chain"/>
    <property type="evidence" value="ECO:0007669"/>
    <property type="project" value="TreeGrafter"/>
</dbReference>
<dbReference type="PROSITE" id="PS50855">
    <property type="entry name" value="COX1"/>
    <property type="match status" value="1"/>
</dbReference>
<feature type="transmembrane region" description="Helical" evidence="26">
    <location>
        <begin position="16"/>
        <end position="38"/>
    </location>
</feature>
<comment type="caution">
    <text evidence="28">The sequence shown here is derived from an EMBL/GenBank/DDBJ whole genome shotgun (WGS) entry which is preliminary data.</text>
</comment>
<evidence type="ECO:0000256" key="19">
    <source>
        <dbReference type="ARBA" id="ARBA00031883"/>
    </source>
</evidence>
<dbReference type="GO" id="GO:0005886">
    <property type="term" value="C:plasma membrane"/>
    <property type="evidence" value="ECO:0007669"/>
    <property type="project" value="UniProtKB-SubCell"/>
</dbReference>
<feature type="transmembrane region" description="Helical" evidence="26">
    <location>
        <begin position="452"/>
        <end position="474"/>
    </location>
</feature>
<dbReference type="PANTHER" id="PTHR10422">
    <property type="entry name" value="CYTOCHROME C OXIDASE SUBUNIT 1"/>
    <property type="match status" value="1"/>
</dbReference>
<evidence type="ECO:0000256" key="23">
    <source>
        <dbReference type="ARBA" id="ARBA00034513"/>
    </source>
</evidence>
<evidence type="ECO:0000256" key="6">
    <source>
        <dbReference type="ARBA" id="ARBA00014691"/>
    </source>
</evidence>
<keyword evidence="9 25" id="KW-0349">Heme</keyword>
<dbReference type="GO" id="GO:0004129">
    <property type="term" value="F:cytochrome-c oxidase activity"/>
    <property type="evidence" value="ECO:0007669"/>
    <property type="project" value="InterPro"/>
</dbReference>
<evidence type="ECO:0000256" key="10">
    <source>
        <dbReference type="ARBA" id="ARBA00022660"/>
    </source>
</evidence>
<dbReference type="InterPro" id="IPR036927">
    <property type="entry name" value="Cyt_c_oxase-like_su1_sf"/>
</dbReference>
<comment type="subunit">
    <text evidence="23">The cytochrome bo(3) ubiquinol oxidase complex is a heterooctamer of two A chains, two B chains, two C chains and two D chains.</text>
</comment>
<dbReference type="AlphaFoldDB" id="A0A4Q9RBV5"/>
<evidence type="ECO:0000256" key="1">
    <source>
        <dbReference type="ARBA" id="ARBA00001970"/>
    </source>
</evidence>
<feature type="transmembrane region" description="Helical" evidence="26">
    <location>
        <begin position="494"/>
        <end position="518"/>
    </location>
</feature>
<dbReference type="Pfam" id="PF00115">
    <property type="entry name" value="COX1"/>
    <property type="match status" value="1"/>
</dbReference>
<dbReference type="GO" id="GO:0016682">
    <property type="term" value="F:oxidoreductase activity, acting on diphenols and related substances as donors, oxygen as acceptor"/>
    <property type="evidence" value="ECO:0007669"/>
    <property type="project" value="InterPro"/>
</dbReference>
<name>A0A4Q9RBV5_9GAMM</name>
<feature type="transmembrane region" description="Helical" evidence="26">
    <location>
        <begin position="103"/>
        <end position="127"/>
    </location>
</feature>
<evidence type="ECO:0000256" key="22">
    <source>
        <dbReference type="ARBA" id="ARBA00034455"/>
    </source>
</evidence>
<dbReference type="InterPro" id="IPR023615">
    <property type="entry name" value="Cyt_c_Oxase_su1_BS"/>
</dbReference>
<dbReference type="GO" id="GO:0046872">
    <property type="term" value="F:metal ion binding"/>
    <property type="evidence" value="ECO:0007669"/>
    <property type="project" value="UniProtKB-KW"/>
</dbReference>
<dbReference type="FunFam" id="1.20.210.10:FF:000002">
    <property type="entry name" value="Cytochrome o ubiquinol oxidase, subunit I"/>
    <property type="match status" value="1"/>
</dbReference>
<dbReference type="GO" id="GO:0009060">
    <property type="term" value="P:aerobic respiration"/>
    <property type="evidence" value="ECO:0007669"/>
    <property type="project" value="InterPro"/>
</dbReference>
<evidence type="ECO:0000256" key="25">
    <source>
        <dbReference type="RuleBase" id="RU000370"/>
    </source>
</evidence>
<comment type="catalytic activity">
    <reaction evidence="24">
        <text>2 a ubiquinol + O2 + n H(+)(in) = 2 a ubiquinone + 2 H2O + n H(+)(out)</text>
        <dbReference type="Rhea" id="RHEA:30251"/>
        <dbReference type="Rhea" id="RHEA-COMP:9565"/>
        <dbReference type="Rhea" id="RHEA-COMP:9566"/>
        <dbReference type="ChEBI" id="CHEBI:15377"/>
        <dbReference type="ChEBI" id="CHEBI:15378"/>
        <dbReference type="ChEBI" id="CHEBI:15379"/>
        <dbReference type="ChEBI" id="CHEBI:16389"/>
        <dbReference type="ChEBI" id="CHEBI:17976"/>
        <dbReference type="EC" id="7.1.1.3"/>
    </reaction>
</comment>
<keyword evidence="17 26" id="KW-0472">Membrane</keyword>
<evidence type="ECO:0000256" key="20">
    <source>
        <dbReference type="ARBA" id="ARBA00032190"/>
    </source>
</evidence>
<comment type="cofactor">
    <cofactor evidence="2">
        <name>Cu(2+)</name>
        <dbReference type="ChEBI" id="CHEBI:29036"/>
    </cofactor>
</comment>
<evidence type="ECO:0000256" key="17">
    <source>
        <dbReference type="ARBA" id="ARBA00023136"/>
    </source>
</evidence>
<evidence type="ECO:0000313" key="28">
    <source>
        <dbReference type="EMBL" id="TBU98548.1"/>
    </source>
</evidence>
<evidence type="ECO:0000256" key="14">
    <source>
        <dbReference type="ARBA" id="ARBA00022989"/>
    </source>
</evidence>
<keyword evidence="12" id="KW-0479">Metal-binding</keyword>
<evidence type="ECO:0000256" key="5">
    <source>
        <dbReference type="ARBA" id="ARBA00012941"/>
    </source>
</evidence>
<feature type="transmembrane region" description="Helical" evidence="26">
    <location>
        <begin position="189"/>
        <end position="210"/>
    </location>
</feature>
<feature type="transmembrane region" description="Helical" evidence="26">
    <location>
        <begin position="310"/>
        <end position="334"/>
    </location>
</feature>
<feature type="transmembrane region" description="Helical" evidence="26">
    <location>
        <begin position="346"/>
        <end position="370"/>
    </location>
</feature>
<evidence type="ECO:0000256" key="2">
    <source>
        <dbReference type="ARBA" id="ARBA00001973"/>
    </source>
</evidence>
<dbReference type="EC" id="7.1.1.3" evidence="5"/>
<reference evidence="28 29" key="1">
    <citation type="submission" date="2018-06" db="EMBL/GenBank/DDBJ databases">
        <title>Three novel Pseudomonas species isolated from symptomatic oak.</title>
        <authorList>
            <person name="Bueno-Gonzalez V."/>
            <person name="Brady C."/>
        </authorList>
    </citation>
    <scope>NUCLEOTIDE SEQUENCE [LARGE SCALE GENOMIC DNA]</scope>
    <source>
        <strain evidence="28 29">P17C</strain>
    </source>
</reference>
<keyword evidence="8" id="KW-1003">Cell membrane</keyword>
<evidence type="ECO:0000256" key="15">
    <source>
        <dbReference type="ARBA" id="ARBA00023004"/>
    </source>
</evidence>
<evidence type="ECO:0000256" key="3">
    <source>
        <dbReference type="ARBA" id="ARBA00004651"/>
    </source>
</evidence>
<feature type="transmembrane region" description="Helical" evidence="26">
    <location>
        <begin position="275"/>
        <end position="298"/>
    </location>
</feature>
<evidence type="ECO:0000256" key="24">
    <source>
        <dbReference type="ARBA" id="ARBA00048190"/>
    </source>
</evidence>
<organism evidence="28 29">
    <name type="scientific">Stutzerimonas kirkiae</name>
    <dbReference type="NCBI Taxonomy" id="2211392"/>
    <lineage>
        <taxon>Bacteria</taxon>
        <taxon>Pseudomonadati</taxon>
        <taxon>Pseudomonadota</taxon>
        <taxon>Gammaproteobacteria</taxon>
        <taxon>Pseudomonadales</taxon>
        <taxon>Pseudomonadaceae</taxon>
        <taxon>Stutzerimonas</taxon>
    </lineage>
</organism>
<evidence type="ECO:0000256" key="21">
    <source>
        <dbReference type="ARBA" id="ARBA00032435"/>
    </source>
</evidence>
<feature type="transmembrane region" description="Helical" evidence="26">
    <location>
        <begin position="415"/>
        <end position="440"/>
    </location>
</feature>
<proteinExistence type="inferred from homology"/>
<evidence type="ECO:0000256" key="11">
    <source>
        <dbReference type="ARBA" id="ARBA00022692"/>
    </source>
</evidence>
<dbReference type="GO" id="GO:0015990">
    <property type="term" value="P:electron transport coupled proton transport"/>
    <property type="evidence" value="ECO:0007669"/>
    <property type="project" value="TreeGrafter"/>
</dbReference>